<sequence>MQSTAQTDTDIHPANSETHLQANRTEPKSGTRYCFLDLAPFIFSSDEHKPSQSKRNRPSNDCTTWPSYKKIYDLPDKTNRRQWLVDVRIYPTLTEHLSPRSIEHA</sequence>
<organism evidence="2 3">
    <name type="scientific">Araneus ventricosus</name>
    <name type="common">Orbweaver spider</name>
    <name type="synonym">Epeira ventricosa</name>
    <dbReference type="NCBI Taxonomy" id="182803"/>
    <lineage>
        <taxon>Eukaryota</taxon>
        <taxon>Metazoa</taxon>
        <taxon>Ecdysozoa</taxon>
        <taxon>Arthropoda</taxon>
        <taxon>Chelicerata</taxon>
        <taxon>Arachnida</taxon>
        <taxon>Araneae</taxon>
        <taxon>Araneomorphae</taxon>
        <taxon>Entelegynae</taxon>
        <taxon>Araneoidea</taxon>
        <taxon>Araneidae</taxon>
        <taxon>Araneus</taxon>
    </lineage>
</organism>
<keyword evidence="3" id="KW-1185">Reference proteome</keyword>
<feature type="region of interest" description="Disordered" evidence="1">
    <location>
        <begin position="1"/>
        <end position="26"/>
    </location>
</feature>
<reference evidence="2 3" key="1">
    <citation type="journal article" date="2019" name="Sci. Rep.">
        <title>Orb-weaving spider Araneus ventricosus genome elucidates the spidroin gene catalogue.</title>
        <authorList>
            <person name="Kono N."/>
            <person name="Nakamura H."/>
            <person name="Ohtoshi R."/>
            <person name="Moran D.A.P."/>
            <person name="Shinohara A."/>
            <person name="Yoshida Y."/>
            <person name="Fujiwara M."/>
            <person name="Mori M."/>
            <person name="Tomita M."/>
            <person name="Arakawa K."/>
        </authorList>
    </citation>
    <scope>NUCLEOTIDE SEQUENCE [LARGE SCALE GENOMIC DNA]</scope>
</reference>
<comment type="caution">
    <text evidence="2">The sequence shown here is derived from an EMBL/GenBank/DDBJ whole genome shotgun (WGS) entry which is preliminary data.</text>
</comment>
<gene>
    <name evidence="2" type="ORF">AVEN_179975_1</name>
</gene>
<protein>
    <submittedName>
        <fullName evidence="2">Uncharacterized protein</fullName>
    </submittedName>
</protein>
<proteinExistence type="predicted"/>
<dbReference type="EMBL" id="BGPR01026704">
    <property type="protein sequence ID" value="GBN96662.1"/>
    <property type="molecule type" value="Genomic_DNA"/>
</dbReference>
<dbReference type="AlphaFoldDB" id="A0A4Y2T7R4"/>
<dbReference type="Proteomes" id="UP000499080">
    <property type="component" value="Unassembled WGS sequence"/>
</dbReference>
<evidence type="ECO:0000313" key="3">
    <source>
        <dbReference type="Proteomes" id="UP000499080"/>
    </source>
</evidence>
<evidence type="ECO:0000313" key="2">
    <source>
        <dbReference type="EMBL" id="GBN96662.1"/>
    </source>
</evidence>
<evidence type="ECO:0000256" key="1">
    <source>
        <dbReference type="SAM" id="MobiDB-lite"/>
    </source>
</evidence>
<accession>A0A4Y2T7R4</accession>
<feature type="compositionally biased region" description="Polar residues" evidence="1">
    <location>
        <begin position="15"/>
        <end position="24"/>
    </location>
</feature>
<name>A0A4Y2T7R4_ARAVE</name>